<evidence type="ECO:0000313" key="6">
    <source>
        <dbReference type="Proteomes" id="UP001500469"/>
    </source>
</evidence>
<dbReference type="PROSITE" id="PS51257">
    <property type="entry name" value="PROKAR_LIPOPROTEIN"/>
    <property type="match status" value="1"/>
</dbReference>
<dbReference type="Gene3D" id="2.60.120.200">
    <property type="match status" value="1"/>
</dbReference>
<feature type="domain" description="Cytochrome C Planctomycete-type" evidence="4">
    <location>
        <begin position="54"/>
        <end position="117"/>
    </location>
</feature>
<dbReference type="Pfam" id="PF07583">
    <property type="entry name" value="PSCyt2"/>
    <property type="match status" value="1"/>
</dbReference>
<dbReference type="Pfam" id="PF07635">
    <property type="entry name" value="PSCyt1"/>
    <property type="match status" value="1"/>
</dbReference>
<dbReference type="PANTHER" id="PTHR35889">
    <property type="entry name" value="CYCLOINULO-OLIGOSACCHARIDE FRUCTANOTRANSFERASE-RELATED"/>
    <property type="match status" value="1"/>
</dbReference>
<accession>A0ABN1N5E4</accession>
<evidence type="ECO:0000256" key="1">
    <source>
        <dbReference type="SAM" id="MobiDB-lite"/>
    </source>
</evidence>
<feature type="domain" description="DUF1553" evidence="3">
    <location>
        <begin position="772"/>
        <end position="1022"/>
    </location>
</feature>
<evidence type="ECO:0000259" key="4">
    <source>
        <dbReference type="Pfam" id="PF07635"/>
    </source>
</evidence>
<keyword evidence="6" id="KW-1185">Reference proteome</keyword>
<dbReference type="SUPFAM" id="SSF49899">
    <property type="entry name" value="Concanavalin A-like lectins/glucanases"/>
    <property type="match status" value="1"/>
</dbReference>
<feature type="region of interest" description="Disordered" evidence="1">
    <location>
        <begin position="856"/>
        <end position="875"/>
    </location>
</feature>
<dbReference type="InterPro" id="IPR022655">
    <property type="entry name" value="DUF1553"/>
</dbReference>
<proteinExistence type="predicted"/>
<organism evidence="5 6">
    <name type="scientific">Algoriphagus jejuensis</name>
    <dbReference type="NCBI Taxonomy" id="419934"/>
    <lineage>
        <taxon>Bacteria</taxon>
        <taxon>Pseudomonadati</taxon>
        <taxon>Bacteroidota</taxon>
        <taxon>Cytophagia</taxon>
        <taxon>Cytophagales</taxon>
        <taxon>Cyclobacteriaceae</taxon>
        <taxon>Algoriphagus</taxon>
    </lineage>
</organism>
<dbReference type="InterPro" id="IPR011429">
    <property type="entry name" value="Cyt_c_Planctomycete-type"/>
</dbReference>
<dbReference type="PANTHER" id="PTHR35889:SF3">
    <property type="entry name" value="F-BOX DOMAIN-CONTAINING PROTEIN"/>
    <property type="match status" value="1"/>
</dbReference>
<gene>
    <name evidence="5" type="ORF">GCM10009119_41430</name>
</gene>
<dbReference type="InterPro" id="IPR011444">
    <property type="entry name" value="DUF1549"/>
</dbReference>
<dbReference type="InterPro" id="IPR013320">
    <property type="entry name" value="ConA-like_dom_sf"/>
</dbReference>
<dbReference type="Proteomes" id="UP001500469">
    <property type="component" value="Unassembled WGS sequence"/>
</dbReference>
<sequence length="1079" mass="122222">MKTNTHLSILVAAAFAGLVSCKVDLPEPIELAYEQLPEQLDFNIHVKPILSDKCFACHGPDEGKIEAGLQLHTAEAAYRELPEFPGHFAITPKSLQSSQLFHRIMSTDESEVMPPPESNLTLSDREKAILIRWIEEGAEYKPHWAFVKPVSPPIPKVRESSWPKNEIDFFVLNAMEKQGLSPAPEAEKEILLRRLYLDMTGLPPQLDEIREFLGDQSPQAYEKQVEKLLSSAHYGEKMATAWMDLARFADTHGYQVDDYRDMSPWRDWVIRAYNENMPYDQFVTWQLAGDLMPNPSRDQILATGFNRLNSQNSEDGIVAEEYRVEGVIDRTAVVGQGIMALTTGCARCHDHKYDPISHREFYEMYSFFNQVNESGQISRDPMDIPVPTLLLPDDRQQKILDYLKKEQEKKETAAVALEKKAEVEAEQWLDSESYRSLKIQSLDRGLVAHFSFDGSLKDRISGMSGKMDLMYAKADPANFALGQRGKALRLDGDSWLDLKPVGIFKRNEPFSIGLWLNVPDSLKEGVVFHKNMGTALHAYKGYHVYYRDKKLEVMLAHTWPDNAIEKISVESLSTDTWNHLVMTYDGSSKAAGVRLFLNGKELDMQVKNDNLYKDIIFKDYEDVIYPEPIEPGLSIGGRWRGFGLKGGGVDELRVYDRELSSLEVNALYNPAAISGLAAKPRKQLTEVEEKGLRDYFLSQNQDYTQALQALATARAAYVDSMETVQEVMVMRDMETPRPTFILLRGLYDNYGEEVFPNTPKTILAMDESLPKNRLGLARWFFDPDHPLTARVAVNRYWQSYFGRGIVKTSEDFGNQGELPSHPELLDWLAVEFMNSGWDVKKIQKMIVMSAAYRQSSQADPAKTERDPENVFLSRGPKNRLSSEMVRDNALLASGLMVGKVGGPSVKPYQPAGLWSMNSTEYVPDSGEDLYRRSMYTFWKKTIPNPTQATFDQPERNECTIRRQKTNTPLQALVLLNDPTYVEACRKLGEDMSKSAGPDQAIAEAFVRLTGRMPMPKELEILQCLQREEKAIFQSNPQKAKGWLESGEYLIDPRLDRATVAANAVVASAILNSDAVITKR</sequence>
<dbReference type="EMBL" id="BAAAFI010000049">
    <property type="protein sequence ID" value="GAA0881173.1"/>
    <property type="molecule type" value="Genomic_DNA"/>
</dbReference>
<evidence type="ECO:0000313" key="5">
    <source>
        <dbReference type="EMBL" id="GAA0881173.1"/>
    </source>
</evidence>
<reference evidence="5 6" key="1">
    <citation type="journal article" date="2019" name="Int. J. Syst. Evol. Microbiol.">
        <title>The Global Catalogue of Microorganisms (GCM) 10K type strain sequencing project: providing services to taxonomists for standard genome sequencing and annotation.</title>
        <authorList>
            <consortium name="The Broad Institute Genomics Platform"/>
            <consortium name="The Broad Institute Genome Sequencing Center for Infectious Disease"/>
            <person name="Wu L."/>
            <person name="Ma J."/>
        </authorList>
    </citation>
    <scope>NUCLEOTIDE SEQUENCE [LARGE SCALE GENOMIC DNA]</scope>
    <source>
        <strain evidence="5 6">JCM 16112</strain>
    </source>
</reference>
<comment type="caution">
    <text evidence="5">The sequence shown here is derived from an EMBL/GenBank/DDBJ whole genome shotgun (WGS) entry which is preliminary data.</text>
</comment>
<dbReference type="SUPFAM" id="SSF46626">
    <property type="entry name" value="Cytochrome c"/>
    <property type="match status" value="1"/>
</dbReference>
<dbReference type="Pfam" id="PF13385">
    <property type="entry name" value="Laminin_G_3"/>
    <property type="match status" value="1"/>
</dbReference>
<evidence type="ECO:0000259" key="2">
    <source>
        <dbReference type="Pfam" id="PF07583"/>
    </source>
</evidence>
<dbReference type="InterPro" id="IPR036909">
    <property type="entry name" value="Cyt_c-like_dom_sf"/>
</dbReference>
<dbReference type="RefSeq" id="WP_343854917.1">
    <property type="nucleotide sequence ID" value="NZ_BAAAFI010000049.1"/>
</dbReference>
<name>A0ABN1N5E4_9BACT</name>
<feature type="domain" description="DUF1549" evidence="2">
    <location>
        <begin position="166"/>
        <end position="372"/>
    </location>
</feature>
<protein>
    <submittedName>
        <fullName evidence="5">DUF1553 domain-containing protein</fullName>
    </submittedName>
</protein>
<evidence type="ECO:0000259" key="3">
    <source>
        <dbReference type="Pfam" id="PF07587"/>
    </source>
</evidence>
<dbReference type="Pfam" id="PF07587">
    <property type="entry name" value="PSD1"/>
    <property type="match status" value="1"/>
</dbReference>